<organism evidence="4 5">
    <name type="scientific">Heterobasidion irregulare (strain TC 32-1)</name>
    <dbReference type="NCBI Taxonomy" id="747525"/>
    <lineage>
        <taxon>Eukaryota</taxon>
        <taxon>Fungi</taxon>
        <taxon>Dikarya</taxon>
        <taxon>Basidiomycota</taxon>
        <taxon>Agaricomycotina</taxon>
        <taxon>Agaricomycetes</taxon>
        <taxon>Russulales</taxon>
        <taxon>Bondarzewiaceae</taxon>
        <taxon>Heterobasidion</taxon>
        <taxon>Heterobasidion annosum species complex</taxon>
    </lineage>
</organism>
<sequence length="354" mass="39343">MSTVLSAFSFDNTLGALLVGGLISGILYGITCTQTYVYYERGAGDRPSLKAFVALLWLLNTLEFVFDAHMMYFYLISNFATPAALTVKPVWSLLIHVLITSITDFLVRAMFARRIYRLSNKNMILTGLVLATSTFDLVVGLVITVKAFSLSSIENLSKLSTLFYLNFAAGTSSDVYIAVVLCYFLNKSRTGGFNLRTDSIINVLMLYTINTGLLTAVDATLGMILYAAMPNNMVFIAFYIQLSKLYVNAYLAILNNRELLRDKVSEGVSIHLSRITHPSANNRPSTTDETTRPGTGKRLEPLEIVVQTSIDRRTDSQQHLHRGMLDGPGPSPSTYKFEDSKEPLTFDRRTVDSL</sequence>
<feature type="transmembrane region" description="Helical" evidence="2">
    <location>
        <begin position="206"/>
        <end position="228"/>
    </location>
</feature>
<feature type="transmembrane region" description="Helical" evidence="2">
    <location>
        <begin position="234"/>
        <end position="253"/>
    </location>
</feature>
<keyword evidence="2" id="KW-1133">Transmembrane helix</keyword>
<feature type="compositionally biased region" description="Basic and acidic residues" evidence="1">
    <location>
        <begin position="336"/>
        <end position="354"/>
    </location>
</feature>
<feature type="transmembrane region" description="Helical" evidence="2">
    <location>
        <begin position="90"/>
        <end position="111"/>
    </location>
</feature>
<dbReference type="eggNOG" id="ENOG502SMJ3">
    <property type="taxonomic scope" value="Eukaryota"/>
</dbReference>
<evidence type="ECO:0000313" key="5">
    <source>
        <dbReference type="Proteomes" id="UP000030671"/>
    </source>
</evidence>
<feature type="domain" description="DUF6534" evidence="3">
    <location>
        <begin position="172"/>
        <end position="258"/>
    </location>
</feature>
<evidence type="ECO:0000313" key="4">
    <source>
        <dbReference type="EMBL" id="ETW75229.1"/>
    </source>
</evidence>
<evidence type="ECO:0000256" key="1">
    <source>
        <dbReference type="SAM" id="MobiDB-lite"/>
    </source>
</evidence>
<keyword evidence="2" id="KW-0472">Membrane</keyword>
<dbReference type="AlphaFoldDB" id="W4JP09"/>
<dbReference type="HOGENOM" id="CLU_046025_5_4_1"/>
<accession>W4JP09</accession>
<dbReference type="PANTHER" id="PTHR40465">
    <property type="entry name" value="CHROMOSOME 1, WHOLE GENOME SHOTGUN SEQUENCE"/>
    <property type="match status" value="1"/>
</dbReference>
<name>W4JP09_HETIT</name>
<protein>
    <recommendedName>
        <fullName evidence="3">DUF6534 domain-containing protein</fullName>
    </recommendedName>
</protein>
<reference evidence="4 5" key="1">
    <citation type="journal article" date="2012" name="New Phytol.">
        <title>Insight into trade-off between wood decay and parasitism from the genome of a fungal forest pathogen.</title>
        <authorList>
            <person name="Olson A."/>
            <person name="Aerts A."/>
            <person name="Asiegbu F."/>
            <person name="Belbahri L."/>
            <person name="Bouzid O."/>
            <person name="Broberg A."/>
            <person name="Canback B."/>
            <person name="Coutinho P.M."/>
            <person name="Cullen D."/>
            <person name="Dalman K."/>
            <person name="Deflorio G."/>
            <person name="van Diepen L.T."/>
            <person name="Dunand C."/>
            <person name="Duplessis S."/>
            <person name="Durling M."/>
            <person name="Gonthier P."/>
            <person name="Grimwood J."/>
            <person name="Fossdal C.G."/>
            <person name="Hansson D."/>
            <person name="Henrissat B."/>
            <person name="Hietala A."/>
            <person name="Himmelstrand K."/>
            <person name="Hoffmeister D."/>
            <person name="Hogberg N."/>
            <person name="James T.Y."/>
            <person name="Karlsson M."/>
            <person name="Kohler A."/>
            <person name="Kues U."/>
            <person name="Lee Y.H."/>
            <person name="Lin Y.C."/>
            <person name="Lind M."/>
            <person name="Lindquist E."/>
            <person name="Lombard V."/>
            <person name="Lucas S."/>
            <person name="Lunden K."/>
            <person name="Morin E."/>
            <person name="Murat C."/>
            <person name="Park J."/>
            <person name="Raffaello T."/>
            <person name="Rouze P."/>
            <person name="Salamov A."/>
            <person name="Schmutz J."/>
            <person name="Solheim H."/>
            <person name="Stahlberg J."/>
            <person name="Velez H."/>
            <person name="de Vries R.P."/>
            <person name="Wiebenga A."/>
            <person name="Woodward S."/>
            <person name="Yakovlev I."/>
            <person name="Garbelotto M."/>
            <person name="Martin F."/>
            <person name="Grigoriev I.V."/>
            <person name="Stenlid J."/>
        </authorList>
    </citation>
    <scope>NUCLEOTIDE SEQUENCE [LARGE SCALE GENOMIC DNA]</scope>
    <source>
        <strain evidence="4 5">TC 32-1</strain>
    </source>
</reference>
<proteinExistence type="predicted"/>
<feature type="compositionally biased region" description="Polar residues" evidence="1">
    <location>
        <begin position="276"/>
        <end position="288"/>
    </location>
</feature>
<evidence type="ECO:0000259" key="3">
    <source>
        <dbReference type="Pfam" id="PF20152"/>
    </source>
</evidence>
<dbReference type="OrthoDB" id="3214861at2759"/>
<feature type="region of interest" description="Disordered" evidence="1">
    <location>
        <begin position="313"/>
        <end position="354"/>
    </location>
</feature>
<dbReference type="InParanoid" id="W4JP09"/>
<dbReference type="EMBL" id="KI925466">
    <property type="protein sequence ID" value="ETW75229.1"/>
    <property type="molecule type" value="Genomic_DNA"/>
</dbReference>
<dbReference type="RefSeq" id="XP_009552667.1">
    <property type="nucleotide sequence ID" value="XM_009554372.1"/>
</dbReference>
<feature type="region of interest" description="Disordered" evidence="1">
    <location>
        <begin position="275"/>
        <end position="299"/>
    </location>
</feature>
<feature type="transmembrane region" description="Helical" evidence="2">
    <location>
        <begin position="123"/>
        <end position="143"/>
    </location>
</feature>
<dbReference type="GeneID" id="20673030"/>
<feature type="transmembrane region" description="Helical" evidence="2">
    <location>
        <begin position="14"/>
        <end position="39"/>
    </location>
</feature>
<evidence type="ECO:0000256" key="2">
    <source>
        <dbReference type="SAM" id="Phobius"/>
    </source>
</evidence>
<keyword evidence="5" id="KW-1185">Reference proteome</keyword>
<feature type="transmembrane region" description="Helical" evidence="2">
    <location>
        <begin position="163"/>
        <end position="185"/>
    </location>
</feature>
<dbReference type="Proteomes" id="UP000030671">
    <property type="component" value="Unassembled WGS sequence"/>
</dbReference>
<dbReference type="InterPro" id="IPR045339">
    <property type="entry name" value="DUF6534"/>
</dbReference>
<gene>
    <name evidence="4" type="ORF">HETIRDRAFT_412440</name>
</gene>
<feature type="transmembrane region" description="Helical" evidence="2">
    <location>
        <begin position="51"/>
        <end position="75"/>
    </location>
</feature>
<dbReference type="PANTHER" id="PTHR40465:SF1">
    <property type="entry name" value="DUF6534 DOMAIN-CONTAINING PROTEIN"/>
    <property type="match status" value="1"/>
</dbReference>
<keyword evidence="2" id="KW-0812">Transmembrane</keyword>
<dbReference type="KEGG" id="hir:HETIRDRAFT_412440"/>
<dbReference type="Pfam" id="PF20152">
    <property type="entry name" value="DUF6534"/>
    <property type="match status" value="1"/>
</dbReference>